<evidence type="ECO:0000256" key="1">
    <source>
        <dbReference type="ARBA" id="ARBA00022729"/>
    </source>
</evidence>
<evidence type="ECO:0000256" key="5">
    <source>
        <dbReference type="SAM" id="MobiDB-lite"/>
    </source>
</evidence>
<feature type="compositionally biased region" description="Basic and acidic residues" evidence="5">
    <location>
        <begin position="1174"/>
        <end position="1240"/>
    </location>
</feature>
<keyword evidence="3" id="KW-0325">Glycoprotein</keyword>
<feature type="compositionally biased region" description="Basic and acidic residues" evidence="5">
    <location>
        <begin position="440"/>
        <end position="693"/>
    </location>
</feature>
<dbReference type="SUPFAM" id="SSF47954">
    <property type="entry name" value="Cyclin-like"/>
    <property type="match status" value="1"/>
</dbReference>
<evidence type="ECO:0000256" key="3">
    <source>
        <dbReference type="ARBA" id="ARBA00023180"/>
    </source>
</evidence>
<evidence type="ECO:0000259" key="6">
    <source>
        <dbReference type="PROSITE" id="PS50059"/>
    </source>
</evidence>
<sequence>MLTLPFKQLQASPSRYNGIEFVVESQLYTLMCEAISTAEWKLLTMLDFDFDTPNYLKLMMKYCTKLDYKESTQEAAWQLLLDSFRFPLSLLFDPNTIVCTIILMTASALKLPLRPKDFVEKLCEANLETVRECVNRLRAFYTTASTYPEMNIRSTRSLPQSHTLGKSKHFFFEYFYEERKRIEKENQVAQTPLAPTPQLPLQPPYPPQFNYNPQWEYQNPQQAPYMQPIPLIVPMQPQYPYQLPPPTIGTIPPQMPIHQPQMMTHGPLHPTHLHPPTHHQPPLLQPMSSFSQGPIQPYYPPHPQRDWNPPYNSKAPMKRTAAPAIDMASNRNQPIISNPPQTSSNVISTLQNHTPASSLIDPRDDYSDVESPPESEPETPKRGSLDEAKKTPSKSENTTPTKSVQLNTTELQQSQHQNTQHRTPLLDKPATIVRSGTLSYDREREPSRNDERDFSRGSRDSQNEKNRRIDRRREDEQRREDERRRSDVRRREDDRRREDNRRREDERKGEDGRRRTEDRRHDERRKDSEKRKDDRRWNERQRIEQREEEDRKRRRDDEDRRRRDDEDRRRRDDEDRRKREDEDRRRKEDEDRRRREDDRRKREEEERRKREEEERRKREEEERRKREEEERKRKEEKKKEEDAKRRREEDLKKREEEKKKNDEARKKQEDAIKNKDEGKRRQQEEEKKTEHPQKGSNDPPQSKIKTEPNPQLPSSAPRPQQNTPPPRSRIVVLQQPKPVLPQPKPTAPQPKQQQKNHQQRNQERGGGGQHRNSTPQRYNQQSGGPLQTPKGYRKEGRSHNRRKNSNDRGMFGYDYVMMDGDEAIEYEFEDYWAELQNRTEEPYEPIPKASYPKPTHDASTVNPKYFDRAPPDELTIETIVPARRCTRRVRKSDEVEISYKIITYRDMKVMDYTEPTEAYVFRVGYGETIKGVDEGIIGCCVGETRRLTFPPSMGYGSNGSGPIKPDEPLIVELTLTDMIARSWDDAYQRRAKSLADTAKSVARTNLEGLTQPPFQRPVRHTVTIPKEGLEAKGGVTQKRIKAIPYPRFVYEPFDHSRENYKKRHVKRKGRAWKESRHYARGEAKLDDYAPGSVPPEVREKAQPAHLREEHEGRKRKERKAGEAGERKVRPKKAEEPKVKSGPEYPPPTPPAQKETAGERNTQEPVIAETPKGPAVEKKDAEEEKREEKKEDQPSETKAEATKAENEEKPEQVKEELGARSDIHVDEPLQDKKDEVEKTEL</sequence>
<feature type="compositionally biased region" description="Acidic residues" evidence="5">
    <location>
        <begin position="367"/>
        <end position="377"/>
    </location>
</feature>
<feature type="compositionally biased region" description="Basic and acidic residues" evidence="5">
    <location>
        <begin position="378"/>
        <end position="390"/>
    </location>
</feature>
<dbReference type="InterPro" id="IPR001179">
    <property type="entry name" value="PPIase_FKBP_dom"/>
</dbReference>
<proteinExistence type="predicted"/>
<feature type="compositionally biased region" description="Pro residues" evidence="5">
    <location>
        <begin position="738"/>
        <end position="748"/>
    </location>
</feature>
<keyword evidence="8" id="KW-1185">Reference proteome</keyword>
<protein>
    <recommendedName>
        <fullName evidence="4">peptidylprolyl isomerase</fullName>
        <ecNumber evidence="4">5.2.1.8</ecNumber>
    </recommendedName>
</protein>
<keyword evidence="4" id="KW-0697">Rotamase</keyword>
<feature type="region of interest" description="Disordered" evidence="5">
    <location>
        <begin position="843"/>
        <end position="867"/>
    </location>
</feature>
<dbReference type="EC" id="5.2.1.8" evidence="4"/>
<dbReference type="InterPro" id="IPR046357">
    <property type="entry name" value="PPIase_dom_sf"/>
</dbReference>
<feature type="region of interest" description="Disordered" evidence="5">
    <location>
        <begin position="263"/>
        <end position="319"/>
    </location>
</feature>
<dbReference type="Gene3D" id="1.10.472.10">
    <property type="entry name" value="Cyclin-like"/>
    <property type="match status" value="1"/>
</dbReference>
<dbReference type="Proteomes" id="UP001281761">
    <property type="component" value="Unassembled WGS sequence"/>
</dbReference>
<feature type="region of interest" description="Disordered" evidence="5">
    <location>
        <begin position="1083"/>
        <end position="1240"/>
    </location>
</feature>
<keyword evidence="2" id="KW-0677">Repeat</keyword>
<dbReference type="PANTHER" id="PTHR46222:SF3">
    <property type="entry name" value="PEPTIDYLPROLYL ISOMERASE"/>
    <property type="match status" value="1"/>
</dbReference>
<dbReference type="InterPro" id="IPR036915">
    <property type="entry name" value="Cyclin-like_sf"/>
</dbReference>
<dbReference type="EMBL" id="JARBJD010000002">
    <property type="protein sequence ID" value="KAK2964574.1"/>
    <property type="molecule type" value="Genomic_DNA"/>
</dbReference>
<keyword evidence="4" id="KW-0413">Isomerase</keyword>
<dbReference type="Pfam" id="PF00254">
    <property type="entry name" value="FKBP_C"/>
    <property type="match status" value="1"/>
</dbReference>
<feature type="compositionally biased region" description="Basic and acidic residues" evidence="5">
    <location>
        <begin position="1096"/>
        <end position="1140"/>
    </location>
</feature>
<feature type="compositionally biased region" description="Polar residues" evidence="5">
    <location>
        <begin position="708"/>
        <end position="721"/>
    </location>
</feature>
<evidence type="ECO:0000313" key="7">
    <source>
        <dbReference type="EMBL" id="KAK2964574.1"/>
    </source>
</evidence>
<dbReference type="CDD" id="cd20546">
    <property type="entry name" value="CYCLIN_SpCG1C_ScCTK2-like_rpt2"/>
    <property type="match status" value="1"/>
</dbReference>
<evidence type="ECO:0000313" key="8">
    <source>
        <dbReference type="Proteomes" id="UP001281761"/>
    </source>
</evidence>
<reference evidence="7 8" key="1">
    <citation type="journal article" date="2022" name="bioRxiv">
        <title>Genomics of Preaxostyla Flagellates Illuminates Evolutionary Transitions and the Path Towards Mitochondrial Loss.</title>
        <authorList>
            <person name="Novak L.V.F."/>
            <person name="Treitli S.C."/>
            <person name="Pyrih J."/>
            <person name="Halakuc P."/>
            <person name="Pipaliya S.V."/>
            <person name="Vacek V."/>
            <person name="Brzon O."/>
            <person name="Soukal P."/>
            <person name="Eme L."/>
            <person name="Dacks J.B."/>
            <person name="Karnkowska A."/>
            <person name="Elias M."/>
            <person name="Hampl V."/>
        </authorList>
    </citation>
    <scope>NUCLEOTIDE SEQUENCE [LARGE SCALE GENOMIC DNA]</scope>
    <source>
        <strain evidence="7">NAU3</strain>
        <tissue evidence="7">Gut</tissue>
    </source>
</reference>
<dbReference type="SUPFAM" id="SSF54534">
    <property type="entry name" value="FKBP-like"/>
    <property type="match status" value="1"/>
</dbReference>
<accession>A0ABQ9YLE1</accession>
<evidence type="ECO:0000256" key="2">
    <source>
        <dbReference type="ARBA" id="ARBA00022737"/>
    </source>
</evidence>
<comment type="catalytic activity">
    <reaction evidence="4">
        <text>[protein]-peptidylproline (omega=180) = [protein]-peptidylproline (omega=0)</text>
        <dbReference type="Rhea" id="RHEA:16237"/>
        <dbReference type="Rhea" id="RHEA-COMP:10747"/>
        <dbReference type="Rhea" id="RHEA-COMP:10748"/>
        <dbReference type="ChEBI" id="CHEBI:83833"/>
        <dbReference type="ChEBI" id="CHEBI:83834"/>
        <dbReference type="EC" id="5.2.1.8"/>
    </reaction>
</comment>
<comment type="caution">
    <text evidence="7">The sequence shown here is derived from an EMBL/GenBank/DDBJ whole genome shotgun (WGS) entry which is preliminary data.</text>
</comment>
<feature type="region of interest" description="Disordered" evidence="5">
    <location>
        <begin position="355"/>
        <end position="812"/>
    </location>
</feature>
<dbReference type="PROSITE" id="PS50059">
    <property type="entry name" value="FKBP_PPIASE"/>
    <property type="match status" value="1"/>
</dbReference>
<feature type="domain" description="PPIase FKBP-type" evidence="6">
    <location>
        <begin position="892"/>
        <end position="979"/>
    </location>
</feature>
<evidence type="ECO:0000256" key="4">
    <source>
        <dbReference type="PROSITE-ProRule" id="PRU00277"/>
    </source>
</evidence>
<keyword evidence="1" id="KW-0732">Signal</keyword>
<name>A0ABQ9YLE1_9EUKA</name>
<dbReference type="Gene3D" id="3.10.50.40">
    <property type="match status" value="1"/>
</dbReference>
<feature type="compositionally biased region" description="Polar residues" evidence="5">
    <location>
        <begin position="773"/>
        <end position="785"/>
    </location>
</feature>
<dbReference type="InterPro" id="IPR052273">
    <property type="entry name" value="PPIase_FKBP"/>
</dbReference>
<organism evidence="7 8">
    <name type="scientific">Blattamonas nauphoetae</name>
    <dbReference type="NCBI Taxonomy" id="2049346"/>
    <lineage>
        <taxon>Eukaryota</taxon>
        <taxon>Metamonada</taxon>
        <taxon>Preaxostyla</taxon>
        <taxon>Oxymonadida</taxon>
        <taxon>Blattamonas</taxon>
    </lineage>
</organism>
<feature type="compositionally biased region" description="Polar residues" evidence="5">
    <location>
        <begin position="394"/>
        <end position="422"/>
    </location>
</feature>
<gene>
    <name evidence="7" type="ORF">BLNAU_491</name>
</gene>
<dbReference type="PANTHER" id="PTHR46222">
    <property type="entry name" value="PEPTIDYL-PROLYL CIS-TRANS ISOMERASE FKBP7/14"/>
    <property type="match status" value="1"/>
</dbReference>